<feature type="non-terminal residue" evidence="2">
    <location>
        <position position="1"/>
    </location>
</feature>
<dbReference type="PANTHER" id="PTHR22916:SF56">
    <property type="entry name" value="GLYCOSYL TRANSFERASE"/>
    <property type="match status" value="1"/>
</dbReference>
<sequence>MNVKLSIGMPVYNGELFIERAIESILAQTFTDFELIISDNASTDSTQEICQNFSKKDDRIRIFKQEKNIGIHRNFYFLLSQAKGKYFAWAAVDDYLDKDFMEKNLKVLESHNSIVSSIGKIIPYGTESLKIDSKLVDTSNYPKFLKNYVIRGRRKKMMDTGPISGDINTKIRNLLKITKSLGRWYGVHRTEQLKQCIVKKPFINVEVAVFLNLLRLGDFSEESSTTQYEFDEGVSSRGIINMAKNSGHNLFEIIFPFYPFTKWLIQNFGMLAFMRNFDILLKMNWGGGFALIIDLFLKII</sequence>
<dbReference type="EMBL" id="UINC01023101">
    <property type="protein sequence ID" value="SVA94086.1"/>
    <property type="molecule type" value="Genomic_DNA"/>
</dbReference>
<feature type="non-terminal residue" evidence="2">
    <location>
        <position position="300"/>
    </location>
</feature>
<dbReference type="SUPFAM" id="SSF53448">
    <property type="entry name" value="Nucleotide-diphospho-sugar transferases"/>
    <property type="match status" value="1"/>
</dbReference>
<dbReference type="PANTHER" id="PTHR22916">
    <property type="entry name" value="GLYCOSYLTRANSFERASE"/>
    <property type="match status" value="1"/>
</dbReference>
<accession>A0A381ZXU6</accession>
<feature type="domain" description="Glycosyltransferase 2-like" evidence="1">
    <location>
        <begin position="6"/>
        <end position="122"/>
    </location>
</feature>
<proteinExistence type="predicted"/>
<dbReference type="CDD" id="cd00761">
    <property type="entry name" value="Glyco_tranf_GTA_type"/>
    <property type="match status" value="1"/>
</dbReference>
<protein>
    <recommendedName>
        <fullName evidence="1">Glycosyltransferase 2-like domain-containing protein</fullName>
    </recommendedName>
</protein>
<dbReference type="InterPro" id="IPR029044">
    <property type="entry name" value="Nucleotide-diphossugar_trans"/>
</dbReference>
<organism evidence="2">
    <name type="scientific">marine metagenome</name>
    <dbReference type="NCBI Taxonomy" id="408172"/>
    <lineage>
        <taxon>unclassified sequences</taxon>
        <taxon>metagenomes</taxon>
        <taxon>ecological metagenomes</taxon>
    </lineage>
</organism>
<dbReference type="Gene3D" id="3.90.550.10">
    <property type="entry name" value="Spore Coat Polysaccharide Biosynthesis Protein SpsA, Chain A"/>
    <property type="match status" value="1"/>
</dbReference>
<dbReference type="InterPro" id="IPR001173">
    <property type="entry name" value="Glyco_trans_2-like"/>
</dbReference>
<evidence type="ECO:0000259" key="1">
    <source>
        <dbReference type="Pfam" id="PF00535"/>
    </source>
</evidence>
<gene>
    <name evidence="2" type="ORF">METZ01_LOCUS146940</name>
</gene>
<name>A0A381ZXU6_9ZZZZ</name>
<dbReference type="AlphaFoldDB" id="A0A381ZXU6"/>
<evidence type="ECO:0000313" key="2">
    <source>
        <dbReference type="EMBL" id="SVA94086.1"/>
    </source>
</evidence>
<dbReference type="Pfam" id="PF00535">
    <property type="entry name" value="Glycos_transf_2"/>
    <property type="match status" value="1"/>
</dbReference>
<reference evidence="2" key="1">
    <citation type="submission" date="2018-05" db="EMBL/GenBank/DDBJ databases">
        <authorList>
            <person name="Lanie J.A."/>
            <person name="Ng W.-L."/>
            <person name="Kazmierczak K.M."/>
            <person name="Andrzejewski T.M."/>
            <person name="Davidsen T.M."/>
            <person name="Wayne K.J."/>
            <person name="Tettelin H."/>
            <person name="Glass J.I."/>
            <person name="Rusch D."/>
            <person name="Podicherti R."/>
            <person name="Tsui H.-C.T."/>
            <person name="Winkler M.E."/>
        </authorList>
    </citation>
    <scope>NUCLEOTIDE SEQUENCE</scope>
</reference>